<dbReference type="EMBL" id="AP012035">
    <property type="protein sequence ID" value="BAJ79956.1"/>
    <property type="molecule type" value="Genomic_DNA"/>
</dbReference>
<dbReference type="AlphaFoldDB" id="F0J3V0"/>
<gene>
    <name evidence="2" type="ordered locus">ACMV_06090</name>
</gene>
<dbReference type="InterPro" id="IPR029058">
    <property type="entry name" value="AB_hydrolase_fold"/>
</dbReference>
<organism evidence="2 3">
    <name type="scientific">Acidiphilium multivorum (strain DSM 11245 / JCM 8867 / NBRC 100883 / AIU 301)</name>
    <dbReference type="NCBI Taxonomy" id="926570"/>
    <lineage>
        <taxon>Bacteria</taxon>
        <taxon>Pseudomonadati</taxon>
        <taxon>Pseudomonadota</taxon>
        <taxon>Alphaproteobacteria</taxon>
        <taxon>Acetobacterales</taxon>
        <taxon>Acidocellaceae</taxon>
        <taxon>Acidiphilium</taxon>
    </lineage>
</organism>
<dbReference type="GO" id="GO:0016020">
    <property type="term" value="C:membrane"/>
    <property type="evidence" value="ECO:0007669"/>
    <property type="project" value="TreeGrafter"/>
</dbReference>
<dbReference type="InterPro" id="IPR000639">
    <property type="entry name" value="Epox_hydrolase-like"/>
</dbReference>
<protein>
    <recommendedName>
        <fullName evidence="1">AB hydrolase-1 domain-containing protein</fullName>
    </recommendedName>
</protein>
<dbReference type="PRINTS" id="PR00412">
    <property type="entry name" value="EPOXHYDRLASE"/>
</dbReference>
<dbReference type="PANTHER" id="PTHR43798:SF33">
    <property type="entry name" value="HYDROLASE, PUTATIVE (AFU_ORTHOLOGUE AFUA_2G14860)-RELATED"/>
    <property type="match status" value="1"/>
</dbReference>
<dbReference type="Pfam" id="PF00561">
    <property type="entry name" value="Abhydrolase_1"/>
    <property type="match status" value="1"/>
</dbReference>
<dbReference type="PRINTS" id="PR00111">
    <property type="entry name" value="ABHYDROLASE"/>
</dbReference>
<dbReference type="InterPro" id="IPR000073">
    <property type="entry name" value="AB_hydrolase_1"/>
</dbReference>
<dbReference type="SUPFAM" id="SSF53474">
    <property type="entry name" value="alpha/beta-Hydrolases"/>
    <property type="match status" value="1"/>
</dbReference>
<keyword evidence="3" id="KW-1185">Reference proteome</keyword>
<dbReference type="Gene3D" id="3.40.50.1820">
    <property type="entry name" value="alpha/beta hydrolase"/>
    <property type="match status" value="1"/>
</dbReference>
<dbReference type="Proteomes" id="UP000007100">
    <property type="component" value="Chromosome"/>
</dbReference>
<dbReference type="HOGENOM" id="CLU_020336_7_1_5"/>
<evidence type="ECO:0000259" key="1">
    <source>
        <dbReference type="Pfam" id="PF00561"/>
    </source>
</evidence>
<name>F0J3V0_ACIMA</name>
<reference evidence="2 3" key="1">
    <citation type="submission" date="2010-12" db="EMBL/GenBank/DDBJ databases">
        <title>Whole genome sequence of Acidiphilium multivorum AIU301.</title>
        <authorList>
            <person name="Narita-Yamada S."/>
            <person name="Nakamura S."/>
            <person name="Ito N."/>
            <person name="Takarada H."/>
            <person name="Katano Y."/>
            <person name="Nakazawa H."/>
            <person name="Hosoyama A."/>
            <person name="Yamada R."/>
            <person name="Fujita N."/>
        </authorList>
    </citation>
    <scope>NUCLEOTIDE SEQUENCE [LARGE SCALE GENOMIC DNA]</scope>
    <source>
        <strain evidence="3">DSM 11245 / JCM 8867 / AIU301</strain>
    </source>
</reference>
<proteinExistence type="predicted"/>
<dbReference type="InterPro" id="IPR050266">
    <property type="entry name" value="AB_hydrolase_sf"/>
</dbReference>
<evidence type="ECO:0000313" key="2">
    <source>
        <dbReference type="EMBL" id="BAJ79956.1"/>
    </source>
</evidence>
<sequence>MPGAEMSGFFEGFSETTADLGDGRQFRLRSGGSGPPLVMLHGMPQTHCMWHRIAPALASRFTVICPDITGYGLSYKPAASEDHEAYSKRRMARDIVDLVAHLGIGRFALVGHDRGARVSHRLALDHPERISRLALLDIIPTIEHFERTDMRFAMGYYHWFFLAQPAPLPEDLINRDAGYWLLSQTARHKTAKAVFDEAAMADYRRAMADPATVTAICEDYRAAAAIDLDHDRESRARRERITAPLQVLWGSRGLVGALYDPLEIWRGYASGQVEGQAIESGHFLAEEAPEATLAALQEFLADG</sequence>
<dbReference type="GO" id="GO:0046464">
    <property type="term" value="P:acylglycerol catabolic process"/>
    <property type="evidence" value="ECO:0007669"/>
    <property type="project" value="TreeGrafter"/>
</dbReference>
<accession>F0J3V0</accession>
<evidence type="ECO:0000313" key="3">
    <source>
        <dbReference type="Proteomes" id="UP000007100"/>
    </source>
</evidence>
<feature type="domain" description="AB hydrolase-1" evidence="1">
    <location>
        <begin position="35"/>
        <end position="287"/>
    </location>
</feature>
<dbReference type="KEGG" id="amv:ACMV_06090"/>
<dbReference type="GO" id="GO:0047372">
    <property type="term" value="F:monoacylglycerol lipase activity"/>
    <property type="evidence" value="ECO:0007669"/>
    <property type="project" value="TreeGrafter"/>
</dbReference>
<dbReference type="PANTHER" id="PTHR43798">
    <property type="entry name" value="MONOACYLGLYCEROL LIPASE"/>
    <property type="match status" value="1"/>
</dbReference>